<sequence length="81" mass="8819">MTSVHSNTNPQFLSLLLSILKTKRDWSPLEDQLIFVVVAANVNSARSGGCKREVGGLAATAKTSTGERRRSKSCDLKEERG</sequence>
<dbReference type="EMBL" id="AZBU02000005">
    <property type="protein sequence ID" value="TKR76645.1"/>
    <property type="molecule type" value="Genomic_DNA"/>
</dbReference>
<evidence type="ECO:0000313" key="3">
    <source>
        <dbReference type="Proteomes" id="UP000298663"/>
    </source>
</evidence>
<organism evidence="2 3">
    <name type="scientific">Steinernema carpocapsae</name>
    <name type="common">Entomopathogenic nematode</name>
    <dbReference type="NCBI Taxonomy" id="34508"/>
    <lineage>
        <taxon>Eukaryota</taxon>
        <taxon>Metazoa</taxon>
        <taxon>Ecdysozoa</taxon>
        <taxon>Nematoda</taxon>
        <taxon>Chromadorea</taxon>
        <taxon>Rhabditida</taxon>
        <taxon>Tylenchina</taxon>
        <taxon>Panagrolaimomorpha</taxon>
        <taxon>Strongyloidoidea</taxon>
        <taxon>Steinernematidae</taxon>
        <taxon>Steinernema</taxon>
    </lineage>
</organism>
<dbReference type="Proteomes" id="UP000298663">
    <property type="component" value="Unassembled WGS sequence"/>
</dbReference>
<feature type="region of interest" description="Disordered" evidence="1">
    <location>
        <begin position="56"/>
        <end position="81"/>
    </location>
</feature>
<reference evidence="2 3" key="2">
    <citation type="journal article" date="2019" name="G3 (Bethesda)">
        <title>Hybrid Assembly of the Genome of the Entomopathogenic Nematode Steinernema carpocapsae Identifies the X-Chromosome.</title>
        <authorList>
            <person name="Serra L."/>
            <person name="Macchietto M."/>
            <person name="Macias-Munoz A."/>
            <person name="McGill C.J."/>
            <person name="Rodriguez I.M."/>
            <person name="Rodriguez B."/>
            <person name="Murad R."/>
            <person name="Mortazavi A."/>
        </authorList>
    </citation>
    <scope>NUCLEOTIDE SEQUENCE [LARGE SCALE GENOMIC DNA]</scope>
    <source>
        <strain evidence="2 3">ALL</strain>
    </source>
</reference>
<feature type="compositionally biased region" description="Basic and acidic residues" evidence="1">
    <location>
        <begin position="65"/>
        <end position="81"/>
    </location>
</feature>
<evidence type="ECO:0000313" key="2">
    <source>
        <dbReference type="EMBL" id="TKR76645.1"/>
    </source>
</evidence>
<protein>
    <submittedName>
        <fullName evidence="2">Uncharacterized protein</fullName>
    </submittedName>
</protein>
<dbReference type="AlphaFoldDB" id="A0A4V6A1V1"/>
<comment type="caution">
    <text evidence="2">The sequence shown here is derived from an EMBL/GenBank/DDBJ whole genome shotgun (WGS) entry which is preliminary data.</text>
</comment>
<gene>
    <name evidence="2" type="ORF">L596_017756</name>
</gene>
<keyword evidence="3" id="KW-1185">Reference proteome</keyword>
<evidence type="ECO:0000256" key="1">
    <source>
        <dbReference type="SAM" id="MobiDB-lite"/>
    </source>
</evidence>
<accession>A0A4V6A1V1</accession>
<name>A0A4V6A1V1_STECR</name>
<reference evidence="2 3" key="1">
    <citation type="journal article" date="2015" name="Genome Biol.">
        <title>Comparative genomics of Steinernema reveals deeply conserved gene regulatory networks.</title>
        <authorList>
            <person name="Dillman A.R."/>
            <person name="Macchietto M."/>
            <person name="Porter C.F."/>
            <person name="Rogers A."/>
            <person name="Williams B."/>
            <person name="Antoshechkin I."/>
            <person name="Lee M.M."/>
            <person name="Goodwin Z."/>
            <person name="Lu X."/>
            <person name="Lewis E.E."/>
            <person name="Goodrich-Blair H."/>
            <person name="Stock S.P."/>
            <person name="Adams B.J."/>
            <person name="Sternberg P.W."/>
            <person name="Mortazavi A."/>
        </authorList>
    </citation>
    <scope>NUCLEOTIDE SEQUENCE [LARGE SCALE GENOMIC DNA]</scope>
    <source>
        <strain evidence="2 3">ALL</strain>
    </source>
</reference>
<proteinExistence type="predicted"/>